<protein>
    <submittedName>
        <fullName evidence="2">ABC-type polysaccharide transport system permease subunit</fullName>
    </submittedName>
</protein>
<dbReference type="AlphaFoldDB" id="A0A839TEX5"/>
<feature type="transmembrane region" description="Helical" evidence="1">
    <location>
        <begin position="12"/>
        <end position="30"/>
    </location>
</feature>
<sequence>MLVKIYKYRWQYAMILPALVLLLLFNYIPMAGKEPW</sequence>
<keyword evidence="1" id="KW-0472">Membrane</keyword>
<accession>A0A839TEX5</accession>
<reference evidence="2 3" key="1">
    <citation type="submission" date="2020-08" db="EMBL/GenBank/DDBJ databases">
        <title>Genomic Encyclopedia of Type Strains, Phase III (KMG-III): the genomes of soil and plant-associated and newly described type strains.</title>
        <authorList>
            <person name="Whitman W."/>
        </authorList>
    </citation>
    <scope>NUCLEOTIDE SEQUENCE [LARGE SCALE GENOMIC DNA]</scope>
    <source>
        <strain evidence="2 3">CECT 5831</strain>
    </source>
</reference>
<evidence type="ECO:0000313" key="2">
    <source>
        <dbReference type="EMBL" id="MBB3125366.1"/>
    </source>
</evidence>
<organism evidence="2 3">
    <name type="scientific">Paenibacillus rhizosphaerae</name>
    <dbReference type="NCBI Taxonomy" id="297318"/>
    <lineage>
        <taxon>Bacteria</taxon>
        <taxon>Bacillati</taxon>
        <taxon>Bacillota</taxon>
        <taxon>Bacilli</taxon>
        <taxon>Bacillales</taxon>
        <taxon>Paenibacillaceae</taxon>
        <taxon>Paenibacillus</taxon>
    </lineage>
</organism>
<keyword evidence="1" id="KW-0812">Transmembrane</keyword>
<proteinExistence type="predicted"/>
<keyword evidence="1" id="KW-1133">Transmembrane helix</keyword>
<gene>
    <name evidence="2" type="ORF">FHS19_000020</name>
</gene>
<dbReference type="Proteomes" id="UP000517523">
    <property type="component" value="Unassembled WGS sequence"/>
</dbReference>
<dbReference type="EMBL" id="JACHXJ010000001">
    <property type="protein sequence ID" value="MBB3125366.1"/>
    <property type="molecule type" value="Genomic_DNA"/>
</dbReference>
<evidence type="ECO:0000256" key="1">
    <source>
        <dbReference type="SAM" id="Phobius"/>
    </source>
</evidence>
<comment type="caution">
    <text evidence="2">The sequence shown here is derived from an EMBL/GenBank/DDBJ whole genome shotgun (WGS) entry which is preliminary data.</text>
</comment>
<name>A0A839TEX5_9BACL</name>
<evidence type="ECO:0000313" key="3">
    <source>
        <dbReference type="Proteomes" id="UP000517523"/>
    </source>
</evidence>